<dbReference type="InterPro" id="IPR031739">
    <property type="entry name" value="Ncaph2"/>
</dbReference>
<sequence length="705" mass="81644">MNSIPLLKSIDYKDPSLNWNIDVSSELEKYLSAIELFDEDISCSQNIEVGSSNQQNNNQGNYYQLFNFVEAALIIQNSTSLYSKKIEHLHSLVYETFNLLSTGKSRQNDAVNSINSGDNTIMNNDNTNKTSNSEKNILLMSMSDILSVPIELLQPGKNINMHYDQYNKGKYVDEDTLKYSSYSSYIGISNLGNNISLPQYRIDQNTNALFLDETDLSHFLFEFENLDENLCINNIFNHENDDYNDVEAEYENNPSRNIDFSFSEVMDNNDAQNIELNDCFDYNSGNIHSENVDNYNNLMSMDDSNNDYYSNYENNKGDENLEITSGKSAVKYDSNVFRKRIPKEDFLSHLDEHIKVGKEKPLKLSKTYKNPSKLYTISLENIVNKNNLINFIDDVNMISYILGENNVDGAKYENNTVPYFNDLKLPKLNIEKLFISYDNQDNNYLRSLENEFTTCANNWRKYHAKSYFNQLDKNSNSFDNKEYPADTMEIEYNSYVDDIEVDDILVSDKIDDTQQVENNEISICEQDLSIGISDYDYINNSENNNNNEQYMKIEDINELDENTSELHEKINMWSEHVEPLLQAQKDRPEFNIYEEGKKIISNIMEEDDIQGPINFDKLTKGQKKWQVCRSFLATLMLANNKEIEIIDNENIFSVKLADKEKDDATEVTEIDGKVAKISYPKKKKTKSDGNLENNPIEVNKKKKRC</sequence>
<dbReference type="Proteomes" id="UP001311799">
    <property type="component" value="Unassembled WGS sequence"/>
</dbReference>
<evidence type="ECO:0000259" key="6">
    <source>
        <dbReference type="Pfam" id="PF16858"/>
    </source>
</evidence>
<dbReference type="PANTHER" id="PTHR14324:SF3">
    <property type="entry name" value="CONDENSIN-2 COMPLEX SUBUNIT H2"/>
    <property type="match status" value="1"/>
</dbReference>
<dbReference type="InterPro" id="IPR031737">
    <property type="entry name" value="CNDH2_C"/>
</dbReference>
<dbReference type="EMBL" id="JAWDEY010000011">
    <property type="protein sequence ID" value="KAK6589770.1"/>
    <property type="molecule type" value="Genomic_DNA"/>
</dbReference>
<accession>A0AAV9XYC2</accession>
<gene>
    <name evidence="7" type="ORF">RS030_183</name>
</gene>
<feature type="domain" description="Condensin-2 complex subunit H2 C-terminal" evidence="6">
    <location>
        <begin position="561"/>
        <end position="649"/>
    </location>
</feature>
<evidence type="ECO:0000256" key="1">
    <source>
        <dbReference type="ARBA" id="ARBA00004123"/>
    </source>
</evidence>
<dbReference type="GO" id="GO:0000796">
    <property type="term" value="C:condensin complex"/>
    <property type="evidence" value="ECO:0007669"/>
    <property type="project" value="TreeGrafter"/>
</dbReference>
<evidence type="ECO:0000313" key="8">
    <source>
        <dbReference type="Proteomes" id="UP001311799"/>
    </source>
</evidence>
<feature type="domain" description="Condensin II complex subunit H2 N-terminal" evidence="5">
    <location>
        <begin position="12"/>
        <end position="130"/>
    </location>
</feature>
<reference evidence="7 8" key="1">
    <citation type="submission" date="2023-10" db="EMBL/GenBank/DDBJ databases">
        <title>Comparative genomics analysis reveals potential genetic determinants of host preference in Cryptosporidium xiaoi.</title>
        <authorList>
            <person name="Xiao L."/>
            <person name="Li J."/>
        </authorList>
    </citation>
    <scope>NUCLEOTIDE SEQUENCE [LARGE SCALE GENOMIC DNA]</scope>
    <source>
        <strain evidence="7 8">52996</strain>
    </source>
</reference>
<protein>
    <recommendedName>
        <fullName evidence="9">Condensin-2 complex subunit H2 C-terminal domain-containing protein</fullName>
    </recommendedName>
</protein>
<dbReference type="PANTHER" id="PTHR14324">
    <property type="entry name" value="CONDENSIN-2 COMPLEX SUBUNIT H2"/>
    <property type="match status" value="1"/>
</dbReference>
<dbReference type="InterPro" id="IPR023093">
    <property type="entry name" value="ScpA-like_C"/>
</dbReference>
<evidence type="ECO:0008006" key="9">
    <source>
        <dbReference type="Google" id="ProtNLM"/>
    </source>
</evidence>
<dbReference type="InterPro" id="IPR009378">
    <property type="entry name" value="H2_N"/>
</dbReference>
<dbReference type="Gene3D" id="1.10.10.580">
    <property type="entry name" value="Structural maintenance of chromosome 1. Chain E"/>
    <property type="match status" value="1"/>
</dbReference>
<feature type="region of interest" description="Disordered" evidence="4">
    <location>
        <begin position="683"/>
        <end position="705"/>
    </location>
</feature>
<keyword evidence="3" id="KW-0539">Nucleus</keyword>
<organism evidence="7 8">
    <name type="scientific">Cryptosporidium xiaoi</name>
    <dbReference type="NCBI Taxonomy" id="659607"/>
    <lineage>
        <taxon>Eukaryota</taxon>
        <taxon>Sar</taxon>
        <taxon>Alveolata</taxon>
        <taxon>Apicomplexa</taxon>
        <taxon>Conoidasida</taxon>
        <taxon>Coccidia</taxon>
        <taxon>Eucoccidiorida</taxon>
        <taxon>Eimeriorina</taxon>
        <taxon>Cryptosporidiidae</taxon>
        <taxon>Cryptosporidium</taxon>
    </lineage>
</organism>
<dbReference type="GO" id="GO:0010032">
    <property type="term" value="P:meiotic chromosome condensation"/>
    <property type="evidence" value="ECO:0007669"/>
    <property type="project" value="TreeGrafter"/>
</dbReference>
<keyword evidence="8" id="KW-1185">Reference proteome</keyword>
<evidence type="ECO:0000313" key="7">
    <source>
        <dbReference type="EMBL" id="KAK6589770.1"/>
    </source>
</evidence>
<dbReference type="GO" id="GO:0051306">
    <property type="term" value="P:mitotic sister chromatid separation"/>
    <property type="evidence" value="ECO:0007669"/>
    <property type="project" value="TreeGrafter"/>
</dbReference>
<evidence type="ECO:0000256" key="3">
    <source>
        <dbReference type="ARBA" id="ARBA00023242"/>
    </source>
</evidence>
<comment type="subcellular location">
    <subcellularLocation>
        <location evidence="1">Nucleus</location>
    </subcellularLocation>
</comment>
<dbReference type="GO" id="GO:0005634">
    <property type="term" value="C:nucleus"/>
    <property type="evidence" value="ECO:0007669"/>
    <property type="project" value="UniProtKB-SubCell"/>
</dbReference>
<comment type="caution">
    <text evidence="7">The sequence shown here is derived from an EMBL/GenBank/DDBJ whole genome shotgun (WGS) entry which is preliminary data.</text>
</comment>
<comment type="similarity">
    <text evidence="2">Belongs to the CND2 H2 (condensin-2 subunit 2) family.</text>
</comment>
<dbReference type="AlphaFoldDB" id="A0AAV9XYC2"/>
<name>A0AAV9XYC2_9CRYT</name>
<evidence type="ECO:0000259" key="5">
    <source>
        <dbReference type="Pfam" id="PF06278"/>
    </source>
</evidence>
<proteinExistence type="inferred from homology"/>
<dbReference type="Pfam" id="PF06278">
    <property type="entry name" value="CNDH2_N"/>
    <property type="match status" value="1"/>
</dbReference>
<evidence type="ECO:0000256" key="2">
    <source>
        <dbReference type="ARBA" id="ARBA00007844"/>
    </source>
</evidence>
<dbReference type="GO" id="GO:0003682">
    <property type="term" value="F:chromatin binding"/>
    <property type="evidence" value="ECO:0007669"/>
    <property type="project" value="TreeGrafter"/>
</dbReference>
<evidence type="ECO:0000256" key="4">
    <source>
        <dbReference type="SAM" id="MobiDB-lite"/>
    </source>
</evidence>
<dbReference type="Pfam" id="PF16858">
    <property type="entry name" value="CNDH2_C"/>
    <property type="match status" value="1"/>
</dbReference>